<proteinExistence type="predicted"/>
<dbReference type="InterPro" id="IPR000620">
    <property type="entry name" value="EamA_dom"/>
</dbReference>
<keyword evidence="2" id="KW-1003">Cell membrane</keyword>
<keyword evidence="4 6" id="KW-1133">Transmembrane helix</keyword>
<feature type="transmembrane region" description="Helical" evidence="6">
    <location>
        <begin position="212"/>
        <end position="229"/>
    </location>
</feature>
<evidence type="ECO:0000256" key="5">
    <source>
        <dbReference type="ARBA" id="ARBA00023136"/>
    </source>
</evidence>
<dbReference type="InterPro" id="IPR051258">
    <property type="entry name" value="Diverse_Substrate_Transporter"/>
</dbReference>
<feature type="transmembrane region" description="Helical" evidence="6">
    <location>
        <begin position="119"/>
        <end position="136"/>
    </location>
</feature>
<evidence type="ECO:0000256" key="1">
    <source>
        <dbReference type="ARBA" id="ARBA00004651"/>
    </source>
</evidence>
<feature type="transmembrane region" description="Helical" evidence="6">
    <location>
        <begin position="148"/>
        <end position="169"/>
    </location>
</feature>
<feature type="transmembrane region" description="Helical" evidence="6">
    <location>
        <begin position="265"/>
        <end position="281"/>
    </location>
</feature>
<organism evidence="8 9">
    <name type="scientific">Thiopseudomonas alkaliphila</name>
    <dbReference type="NCBI Taxonomy" id="1697053"/>
    <lineage>
        <taxon>Bacteria</taxon>
        <taxon>Pseudomonadati</taxon>
        <taxon>Pseudomonadota</taxon>
        <taxon>Gammaproteobacteria</taxon>
        <taxon>Pseudomonadales</taxon>
        <taxon>Pseudomonadaceae</taxon>
        <taxon>Thiopseudomonas</taxon>
    </lineage>
</organism>
<evidence type="ECO:0000256" key="2">
    <source>
        <dbReference type="ARBA" id="ARBA00022475"/>
    </source>
</evidence>
<dbReference type="AlphaFoldDB" id="A0A0K1XET1"/>
<feature type="domain" description="EamA" evidence="7">
    <location>
        <begin position="5"/>
        <end position="135"/>
    </location>
</feature>
<name>A0A0K1XET1_9GAMM</name>
<keyword evidence="9" id="KW-1185">Reference proteome</keyword>
<feature type="domain" description="EamA" evidence="7">
    <location>
        <begin position="150"/>
        <end position="280"/>
    </location>
</feature>
<dbReference type="GO" id="GO:0005886">
    <property type="term" value="C:plasma membrane"/>
    <property type="evidence" value="ECO:0007669"/>
    <property type="project" value="UniProtKB-SubCell"/>
</dbReference>
<evidence type="ECO:0000256" key="3">
    <source>
        <dbReference type="ARBA" id="ARBA00022692"/>
    </source>
</evidence>
<feature type="transmembrane region" description="Helical" evidence="6">
    <location>
        <begin position="35"/>
        <end position="53"/>
    </location>
</feature>
<dbReference type="PATRIC" id="fig|1698449.3.peg.1580"/>
<dbReference type="PANTHER" id="PTHR42920">
    <property type="entry name" value="OS03G0707200 PROTEIN-RELATED"/>
    <property type="match status" value="1"/>
</dbReference>
<feature type="transmembrane region" description="Helical" evidence="6">
    <location>
        <begin position="65"/>
        <end position="85"/>
    </location>
</feature>
<dbReference type="Pfam" id="PF00892">
    <property type="entry name" value="EamA"/>
    <property type="match status" value="2"/>
</dbReference>
<keyword evidence="3 6" id="KW-0812">Transmembrane</keyword>
<evidence type="ECO:0000256" key="6">
    <source>
        <dbReference type="SAM" id="Phobius"/>
    </source>
</evidence>
<dbReference type="RefSeq" id="WP_053101024.1">
    <property type="nucleotide sequence ID" value="NZ_CP012365.1"/>
</dbReference>
<protein>
    <recommendedName>
        <fullName evidence="7">EamA domain-containing protein</fullName>
    </recommendedName>
</protein>
<feature type="transmembrane region" description="Helical" evidence="6">
    <location>
        <begin position="91"/>
        <end position="112"/>
    </location>
</feature>
<accession>A0A0K1XET1</accession>
<evidence type="ECO:0000259" key="7">
    <source>
        <dbReference type="Pfam" id="PF00892"/>
    </source>
</evidence>
<evidence type="ECO:0000256" key="4">
    <source>
        <dbReference type="ARBA" id="ARBA00022989"/>
    </source>
</evidence>
<evidence type="ECO:0000313" key="8">
    <source>
        <dbReference type="EMBL" id="AKX59851.1"/>
    </source>
</evidence>
<reference evidence="8 9" key="1">
    <citation type="journal article" date="2015" name="Genome Announc.">
        <title>Genome Sequences of Oblitimonas alkaliphila gen. nov. sp. nov. (Proposed), a Novel Bacterium of the Pseudomonadaceae Family.</title>
        <authorList>
            <person name="Lauer A.C."/>
            <person name="Nicholson A.C."/>
            <person name="Humrighouse B.W."/>
            <person name="Emery B."/>
            <person name="Drobish A."/>
            <person name="Juieng P."/>
            <person name="Loparev V."/>
            <person name="McQuiston J.R."/>
        </authorList>
    </citation>
    <scope>NUCLEOTIDE SEQUENCE [LARGE SCALE GENOMIC DNA]</scope>
    <source>
        <strain evidence="8 9">E5571</strain>
    </source>
</reference>
<comment type="subcellular location">
    <subcellularLocation>
        <location evidence="1">Cell membrane</location>
        <topology evidence="1">Multi-pass membrane protein</topology>
    </subcellularLocation>
</comment>
<gene>
    <name evidence="8" type="ORF">AKN88_07865</name>
</gene>
<dbReference type="PANTHER" id="PTHR42920:SF11">
    <property type="entry name" value="INNER MEMBRANE PROTEIN YTFF"/>
    <property type="match status" value="1"/>
</dbReference>
<dbReference type="EMBL" id="CP012365">
    <property type="protein sequence ID" value="AKX59851.1"/>
    <property type="molecule type" value="Genomic_DNA"/>
</dbReference>
<evidence type="ECO:0000313" key="9">
    <source>
        <dbReference type="Proteomes" id="UP000063953"/>
    </source>
</evidence>
<dbReference type="Proteomes" id="UP000063953">
    <property type="component" value="Chromosome"/>
</dbReference>
<dbReference type="InterPro" id="IPR037185">
    <property type="entry name" value="EmrE-like"/>
</dbReference>
<keyword evidence="5 6" id="KW-0472">Membrane</keyword>
<sequence>MYYAFPLLAVLFWAGNTVVNKLTVGAINPAEIGFYRWLFAAVLLTPFLLRPALRSWSTAKPYMGKIFILGFLGMAVYQSLAYFAAPKTSATNMGIILSLMPMMSLTLAILALGQKLTMGALVGSIVSFLGVLLVISEGDLLSLLSHGINMGDAMMLIATLSYAIYSTLLKKWQIPLSAMTMLYLQVLVAVIILFPLFLWSPKVGLTSANMPLILYACVFASIAAPLAWMTGIKHLGPSSTAGFFNLGPIITAVIAWLMLSEQLATYHFIGGGMTIFGVILSERWTRPWRQHSA</sequence>
<feature type="transmembrane region" description="Helical" evidence="6">
    <location>
        <begin position="241"/>
        <end position="259"/>
    </location>
</feature>
<dbReference type="SUPFAM" id="SSF103481">
    <property type="entry name" value="Multidrug resistance efflux transporter EmrE"/>
    <property type="match status" value="2"/>
</dbReference>
<feature type="transmembrane region" description="Helical" evidence="6">
    <location>
        <begin position="181"/>
        <end position="200"/>
    </location>
</feature>